<dbReference type="InterPro" id="IPR019004">
    <property type="entry name" value="YqeY/Aim41"/>
</dbReference>
<dbReference type="SUPFAM" id="SSF89095">
    <property type="entry name" value="GatB/YqeY motif"/>
    <property type="match status" value="1"/>
</dbReference>
<dbReference type="RefSeq" id="WP_066662688.1">
    <property type="nucleotide sequence ID" value="NZ_CP011402.1"/>
</dbReference>
<dbReference type="Proteomes" id="UP000182975">
    <property type="component" value="Unassembled WGS sequence"/>
</dbReference>
<accession>A0A172RYR3</accession>
<dbReference type="Gene3D" id="1.10.1510.10">
    <property type="entry name" value="Uncharacterised protein YqeY/AIM41 PF09424, N-terminal domain"/>
    <property type="match status" value="1"/>
</dbReference>
<evidence type="ECO:0000313" key="1">
    <source>
        <dbReference type="EMBL" id="SEO77488.1"/>
    </source>
</evidence>
<dbReference type="GO" id="GO:0016884">
    <property type="term" value="F:carbon-nitrogen ligase activity, with glutamine as amido-N-donor"/>
    <property type="evidence" value="ECO:0007669"/>
    <property type="project" value="InterPro"/>
</dbReference>
<protein>
    <recommendedName>
        <fullName evidence="3">Glutamyl-tRNA amidotransferase</fullName>
    </recommendedName>
</protein>
<sequence length="147" mass="16252">MTYDELKDQIKDAMRARDKVRLSILRQVHGELKDIEVNERRDVTDEDVTAMVKRLIKQTSETLEGSQKAGTDEERTQNLQRQVEILNDLLPAQLAGEELTALVEKTIAELGAETKRDMGKVMGALNAATGGNFDKAQAAKDAGARLS</sequence>
<dbReference type="EMBL" id="FOEC01000006">
    <property type="protein sequence ID" value="SEO77488.1"/>
    <property type="molecule type" value="Genomic_DNA"/>
</dbReference>
<name>A0A172RYR3_9ACTN</name>
<dbReference type="AlphaFoldDB" id="A0A172RYR3"/>
<dbReference type="PANTHER" id="PTHR28055:SF1">
    <property type="entry name" value="ALTERED INHERITANCE OF MITOCHONDRIA PROTEIN 41, MITOCHONDRIAL"/>
    <property type="match status" value="1"/>
</dbReference>
<dbReference type="InterPro" id="IPR003789">
    <property type="entry name" value="Asn/Gln_tRNA_amidoTrase-B-like"/>
</dbReference>
<evidence type="ECO:0000313" key="2">
    <source>
        <dbReference type="Proteomes" id="UP000182975"/>
    </source>
</evidence>
<dbReference type="Pfam" id="PF09424">
    <property type="entry name" value="YqeY"/>
    <property type="match status" value="1"/>
</dbReference>
<dbReference type="STRING" id="79604.AAY81_06090"/>
<evidence type="ECO:0008006" key="3">
    <source>
        <dbReference type="Google" id="ProtNLM"/>
    </source>
</evidence>
<organism evidence="1 2">
    <name type="scientific">Denitrobacterium detoxificans</name>
    <dbReference type="NCBI Taxonomy" id="79604"/>
    <lineage>
        <taxon>Bacteria</taxon>
        <taxon>Bacillati</taxon>
        <taxon>Actinomycetota</taxon>
        <taxon>Coriobacteriia</taxon>
        <taxon>Eggerthellales</taxon>
        <taxon>Eggerthellaceae</taxon>
        <taxon>Denitrobacterium</taxon>
    </lineage>
</organism>
<dbReference type="InterPro" id="IPR023168">
    <property type="entry name" value="GatB_Yqey_C_2"/>
</dbReference>
<dbReference type="PATRIC" id="fig|79604.3.peg.1231"/>
<keyword evidence="2" id="KW-1185">Reference proteome</keyword>
<proteinExistence type="predicted"/>
<gene>
    <name evidence="1" type="ORF">SAMN02910314_01166</name>
</gene>
<dbReference type="OrthoDB" id="5244551at2"/>
<reference evidence="2" key="1">
    <citation type="submission" date="2016-10" db="EMBL/GenBank/DDBJ databases">
        <authorList>
            <person name="Varghese N."/>
        </authorList>
    </citation>
    <scope>NUCLEOTIDE SEQUENCE [LARGE SCALE GENOMIC DNA]</scope>
    <source>
        <strain evidence="2">DSM 21843</strain>
    </source>
</reference>
<dbReference type="KEGG" id="ddt:AAY81_06090"/>
<dbReference type="Gene3D" id="1.10.10.410">
    <property type="match status" value="1"/>
</dbReference>
<dbReference type="PANTHER" id="PTHR28055">
    <property type="entry name" value="ALTERED INHERITANCE OF MITOCHONDRIA PROTEIN 41, MITOCHONDRIAL"/>
    <property type="match status" value="1"/>
</dbReference>
<dbReference type="InterPro" id="IPR042184">
    <property type="entry name" value="YqeY/Aim41_N"/>
</dbReference>